<gene>
    <name evidence="1" type="ORF">PHYPO_G00066620</name>
</gene>
<dbReference type="AlphaFoldDB" id="A0A5N5M317"/>
<dbReference type="EMBL" id="VFJC01000016">
    <property type="protein sequence ID" value="KAB5549378.1"/>
    <property type="molecule type" value="Genomic_DNA"/>
</dbReference>
<protein>
    <recommendedName>
        <fullName evidence="3">Reverse transcriptase domain-containing protein</fullName>
    </recommendedName>
</protein>
<organism evidence="1 2">
    <name type="scientific">Pangasianodon hypophthalmus</name>
    <name type="common">Striped catfish</name>
    <name type="synonym">Helicophagus hypophthalmus</name>
    <dbReference type="NCBI Taxonomy" id="310915"/>
    <lineage>
        <taxon>Eukaryota</taxon>
        <taxon>Metazoa</taxon>
        <taxon>Chordata</taxon>
        <taxon>Craniata</taxon>
        <taxon>Vertebrata</taxon>
        <taxon>Euteleostomi</taxon>
        <taxon>Actinopterygii</taxon>
        <taxon>Neopterygii</taxon>
        <taxon>Teleostei</taxon>
        <taxon>Ostariophysi</taxon>
        <taxon>Siluriformes</taxon>
        <taxon>Pangasiidae</taxon>
        <taxon>Pangasianodon</taxon>
    </lineage>
</organism>
<reference evidence="1 2" key="1">
    <citation type="submission" date="2019-06" db="EMBL/GenBank/DDBJ databases">
        <title>A chromosome-scale genome assembly of the striped catfish, Pangasianodon hypophthalmus.</title>
        <authorList>
            <person name="Wen M."/>
            <person name="Zahm M."/>
            <person name="Roques C."/>
            <person name="Cabau C."/>
            <person name="Klopp C."/>
            <person name="Donnadieu C."/>
            <person name="Jouanno E."/>
            <person name="Avarre J.-C."/>
            <person name="Campet M."/>
            <person name="Ha T.T.T."/>
            <person name="Dugue R."/>
            <person name="Lampietro C."/>
            <person name="Louis A."/>
            <person name="Herpin A."/>
            <person name="Echchiki A."/>
            <person name="Berthelot C."/>
            <person name="Parey E."/>
            <person name="Roest-Crollius H."/>
            <person name="Braasch I."/>
            <person name="Postlethwait J."/>
            <person name="Bobe J."/>
            <person name="Montfort J."/>
            <person name="Bouchez O."/>
            <person name="Begum T."/>
            <person name="Schartl M."/>
            <person name="Guiguen Y."/>
        </authorList>
    </citation>
    <scope>NUCLEOTIDE SEQUENCE [LARGE SCALE GENOMIC DNA]</scope>
    <source>
        <strain evidence="1 2">Indonesia</strain>
        <tissue evidence="1">Blood</tissue>
    </source>
</reference>
<dbReference type="Proteomes" id="UP000327468">
    <property type="component" value="Chromosome 15"/>
</dbReference>
<evidence type="ECO:0008006" key="3">
    <source>
        <dbReference type="Google" id="ProtNLM"/>
    </source>
</evidence>
<name>A0A5N5M317_PANHP</name>
<proteinExistence type="predicted"/>
<evidence type="ECO:0000313" key="1">
    <source>
        <dbReference type="EMBL" id="KAB5549378.1"/>
    </source>
</evidence>
<sequence length="112" mass="12714">MTVSTGVPQGCVLSPLLYSLYTNACTTTDRSINILRTRLQRAVHSAEKVIGCELTKIKRRSMKIEADRKHPVHQLSVKLPSQRRYGSITFRTTRRRHSFSPDAIRLLNHSGP</sequence>
<keyword evidence="2" id="KW-1185">Reference proteome</keyword>
<comment type="caution">
    <text evidence="1">The sequence shown here is derived from an EMBL/GenBank/DDBJ whole genome shotgun (WGS) entry which is preliminary data.</text>
</comment>
<accession>A0A5N5M317</accession>
<evidence type="ECO:0000313" key="2">
    <source>
        <dbReference type="Proteomes" id="UP000327468"/>
    </source>
</evidence>